<evidence type="ECO:0000313" key="5">
    <source>
        <dbReference type="EMBL" id="ORV74594.1"/>
    </source>
</evidence>
<feature type="domain" description="Tyr recombinase" evidence="4">
    <location>
        <begin position="342"/>
        <end position="537"/>
    </location>
</feature>
<dbReference type="Gene3D" id="1.10.443.10">
    <property type="entry name" value="Intergrase catalytic core"/>
    <property type="match status" value="1"/>
</dbReference>
<evidence type="ECO:0000256" key="2">
    <source>
        <dbReference type="ARBA" id="ARBA00022908"/>
    </source>
</evidence>
<evidence type="ECO:0000259" key="4">
    <source>
        <dbReference type="PROSITE" id="PS51898"/>
    </source>
</evidence>
<dbReference type="GO" id="GO:0006310">
    <property type="term" value="P:DNA recombination"/>
    <property type="evidence" value="ECO:0007669"/>
    <property type="project" value="UniProtKB-KW"/>
</dbReference>
<dbReference type="PANTHER" id="PTHR30349:SF77">
    <property type="entry name" value="TYROSINE RECOMBINASE XERC"/>
    <property type="match status" value="1"/>
</dbReference>
<name>A0A1X1VXJ0_MYCGO</name>
<dbReference type="InterPro" id="IPR002104">
    <property type="entry name" value="Integrase_catalytic"/>
</dbReference>
<dbReference type="CDD" id="cd00397">
    <property type="entry name" value="DNA_BRE_C"/>
    <property type="match status" value="1"/>
</dbReference>
<evidence type="ECO:0000256" key="3">
    <source>
        <dbReference type="ARBA" id="ARBA00023172"/>
    </source>
</evidence>
<proteinExistence type="predicted"/>
<dbReference type="EMBL" id="LQOY01000191">
    <property type="protein sequence ID" value="ORV74594.1"/>
    <property type="molecule type" value="Genomic_DNA"/>
</dbReference>
<dbReference type="PROSITE" id="PS51898">
    <property type="entry name" value="TYR_RECOMBINASE"/>
    <property type="match status" value="1"/>
</dbReference>
<organism evidence="5 6">
    <name type="scientific">Mycobacterium gordonae</name>
    <dbReference type="NCBI Taxonomy" id="1778"/>
    <lineage>
        <taxon>Bacteria</taxon>
        <taxon>Bacillati</taxon>
        <taxon>Actinomycetota</taxon>
        <taxon>Actinomycetes</taxon>
        <taxon>Mycobacteriales</taxon>
        <taxon>Mycobacteriaceae</taxon>
        <taxon>Mycobacterium</taxon>
    </lineage>
</organism>
<dbReference type="Proteomes" id="UP000193928">
    <property type="component" value="Unassembled WGS sequence"/>
</dbReference>
<evidence type="ECO:0000313" key="6">
    <source>
        <dbReference type="Proteomes" id="UP000193928"/>
    </source>
</evidence>
<evidence type="ECO:0000256" key="1">
    <source>
        <dbReference type="ARBA" id="ARBA00004496"/>
    </source>
</evidence>
<comment type="subcellular location">
    <subcellularLocation>
        <location evidence="1">Cytoplasm</location>
    </subcellularLocation>
</comment>
<sequence length="662" mass="73436">MSVAVIAADSAPVRSAAELIAAYDAQVDTMRLCASERSARHRSARRFVQRFPDLAVWMRRPTPARLTDLHRLKAWPFISWCFVQRHLVPDVELLLAKPGGCGLPVEWAAHEPDNVAAVAEAAAVLGWSSNWRRQVGLLAASTICLHAGKRVRELTEDDFAAVLGQLDGLAALSVSARHHARTRLFGLQQACYQLGSLTTPPRQSGPVAVGPPVHAAGVRQPLIRVEVVRYVQTITTTLRPYTVVGRTKALRVFFDYLAEHHPEVTRLEEIERTRHIEPYLAWARTRPWRGKNREHRTIGVVVFHQDVVDLRCFFEDIAGWGWPSAPPRRLLFYADIPRTPDALPRALTPDTDRALMAAVANLDDALVRTGLLLLRATGMRIGELLDLELDCLLDFAGHGTWLRVPVGKLNSERMVPLDPDIVQMIDAWITQRGRQRALPHPRGGRLTEFLFVEHGCRPTSFRLRKGLIDAVAAAELRGRDGKLLHVTPHQLRHTFGTSLINGGIGLPALMALMGHVTPEMTLRYAKLATPTIRSAYQVAMDKVRAGQLLPLTAVNAAPPIPDKVAWLHAEMLKTRLAHGFCARPQAAGPCPYANICEQCDFFVPDPAGTSTINAQLNDIRALQADAQARGWHDEAARHQRVAASLDQHLQRLRRDPSTDLPS</sequence>
<comment type="caution">
    <text evidence="5">The sequence shown here is derived from an EMBL/GenBank/DDBJ whole genome shotgun (WGS) entry which is preliminary data.</text>
</comment>
<reference evidence="5 6" key="1">
    <citation type="submission" date="2016-01" db="EMBL/GenBank/DDBJ databases">
        <title>The new phylogeny of the genus Mycobacterium.</title>
        <authorList>
            <person name="Tarcisio F."/>
            <person name="Conor M."/>
            <person name="Antonella G."/>
            <person name="Elisabetta G."/>
            <person name="Giulia F.S."/>
            <person name="Sara T."/>
            <person name="Anna F."/>
            <person name="Clotilde B."/>
            <person name="Roberto B."/>
            <person name="Veronica D.S."/>
            <person name="Fabio R."/>
            <person name="Monica P."/>
            <person name="Olivier J."/>
            <person name="Enrico T."/>
            <person name="Nicola S."/>
        </authorList>
    </citation>
    <scope>NUCLEOTIDE SEQUENCE [LARGE SCALE GENOMIC DNA]</scope>
    <source>
        <strain evidence="5 6">DSM 44160</strain>
    </source>
</reference>
<dbReference type="GO" id="GO:0003677">
    <property type="term" value="F:DNA binding"/>
    <property type="evidence" value="ECO:0007669"/>
    <property type="project" value="InterPro"/>
</dbReference>
<keyword evidence="2" id="KW-0229">DNA integration</keyword>
<keyword evidence="3" id="KW-0233">DNA recombination</keyword>
<dbReference type="InterPro" id="IPR050090">
    <property type="entry name" value="Tyrosine_recombinase_XerCD"/>
</dbReference>
<gene>
    <name evidence="5" type="ORF">AWC08_01115</name>
</gene>
<dbReference type="InterPro" id="IPR011010">
    <property type="entry name" value="DNA_brk_join_enz"/>
</dbReference>
<dbReference type="RefSeq" id="WP_142283785.1">
    <property type="nucleotide sequence ID" value="NZ_JACKSU010000016.1"/>
</dbReference>
<dbReference type="PANTHER" id="PTHR30349">
    <property type="entry name" value="PHAGE INTEGRASE-RELATED"/>
    <property type="match status" value="1"/>
</dbReference>
<dbReference type="Pfam" id="PF00589">
    <property type="entry name" value="Phage_integrase"/>
    <property type="match status" value="1"/>
</dbReference>
<dbReference type="InterPro" id="IPR013762">
    <property type="entry name" value="Integrase-like_cat_sf"/>
</dbReference>
<protein>
    <recommendedName>
        <fullName evidence="4">Tyr recombinase domain-containing protein</fullName>
    </recommendedName>
</protein>
<accession>A0A1X1VXJ0</accession>
<keyword evidence="6" id="KW-1185">Reference proteome</keyword>
<dbReference type="GO" id="GO:0015074">
    <property type="term" value="P:DNA integration"/>
    <property type="evidence" value="ECO:0007669"/>
    <property type="project" value="UniProtKB-KW"/>
</dbReference>
<dbReference type="AlphaFoldDB" id="A0A1X1VXJ0"/>
<dbReference type="GO" id="GO:0005737">
    <property type="term" value="C:cytoplasm"/>
    <property type="evidence" value="ECO:0007669"/>
    <property type="project" value="UniProtKB-SubCell"/>
</dbReference>
<dbReference type="SUPFAM" id="SSF56349">
    <property type="entry name" value="DNA breaking-rejoining enzymes"/>
    <property type="match status" value="1"/>
</dbReference>